<accession>A0A0D2MTD3</accession>
<keyword evidence="3" id="KW-1185">Reference proteome</keyword>
<gene>
    <name evidence="2" type="ORF">HYPSUDRAFT_35134</name>
</gene>
<dbReference type="InterPro" id="IPR015157">
    <property type="entry name" value="TMA7"/>
</dbReference>
<dbReference type="AlphaFoldDB" id="A0A0D2MTD3"/>
<organism evidence="2 3">
    <name type="scientific">Hypholoma sublateritium (strain FD-334 SS-4)</name>
    <dbReference type="NCBI Taxonomy" id="945553"/>
    <lineage>
        <taxon>Eukaryota</taxon>
        <taxon>Fungi</taxon>
        <taxon>Dikarya</taxon>
        <taxon>Basidiomycota</taxon>
        <taxon>Agaricomycotina</taxon>
        <taxon>Agaricomycetes</taxon>
        <taxon>Agaricomycetidae</taxon>
        <taxon>Agaricales</taxon>
        <taxon>Agaricineae</taxon>
        <taxon>Strophariaceae</taxon>
        <taxon>Hypholoma</taxon>
    </lineage>
</organism>
<evidence type="ECO:0000313" key="3">
    <source>
        <dbReference type="Proteomes" id="UP000054270"/>
    </source>
</evidence>
<dbReference type="Pfam" id="PF09072">
    <property type="entry name" value="TMA7"/>
    <property type="match status" value="1"/>
</dbReference>
<dbReference type="EMBL" id="KN817524">
    <property type="protein sequence ID" value="KJA27293.1"/>
    <property type="molecule type" value="Genomic_DNA"/>
</dbReference>
<evidence type="ECO:0000256" key="1">
    <source>
        <dbReference type="SAM" id="MobiDB-lite"/>
    </source>
</evidence>
<feature type="region of interest" description="Disordered" evidence="1">
    <location>
        <begin position="1"/>
        <end position="21"/>
    </location>
</feature>
<reference evidence="3" key="1">
    <citation type="submission" date="2014-04" db="EMBL/GenBank/DDBJ databases">
        <title>Evolutionary Origins and Diversification of the Mycorrhizal Mutualists.</title>
        <authorList>
            <consortium name="DOE Joint Genome Institute"/>
            <consortium name="Mycorrhizal Genomics Consortium"/>
            <person name="Kohler A."/>
            <person name="Kuo A."/>
            <person name="Nagy L.G."/>
            <person name="Floudas D."/>
            <person name="Copeland A."/>
            <person name="Barry K.W."/>
            <person name="Cichocki N."/>
            <person name="Veneault-Fourrey C."/>
            <person name="LaButti K."/>
            <person name="Lindquist E.A."/>
            <person name="Lipzen A."/>
            <person name="Lundell T."/>
            <person name="Morin E."/>
            <person name="Murat C."/>
            <person name="Riley R."/>
            <person name="Ohm R."/>
            <person name="Sun H."/>
            <person name="Tunlid A."/>
            <person name="Henrissat B."/>
            <person name="Grigoriev I.V."/>
            <person name="Hibbett D.S."/>
            <person name="Martin F."/>
        </authorList>
    </citation>
    <scope>NUCLEOTIDE SEQUENCE [LARGE SCALE GENOMIC DNA]</scope>
    <source>
        <strain evidence="3">FD-334 SS-4</strain>
    </source>
</reference>
<evidence type="ECO:0000313" key="2">
    <source>
        <dbReference type="EMBL" id="KJA27293.1"/>
    </source>
</evidence>
<proteinExistence type="predicted"/>
<sequence>MQAPKKDKKEETEEEIAFKQKKKEEEAALKASGLIHTAMKSSESADELMPSMALLTDFCAGGPLVGGGIKK</sequence>
<dbReference type="Proteomes" id="UP000054270">
    <property type="component" value="Unassembled WGS sequence"/>
</dbReference>
<name>A0A0D2MTD3_HYPSF</name>
<protein>
    <submittedName>
        <fullName evidence="2">Uncharacterized protein</fullName>
    </submittedName>
</protein>